<evidence type="ECO:0000259" key="1">
    <source>
        <dbReference type="Pfam" id="PF00535"/>
    </source>
</evidence>
<dbReference type="CDD" id="cd00761">
    <property type="entry name" value="Glyco_tranf_GTA_type"/>
    <property type="match status" value="1"/>
</dbReference>
<dbReference type="RefSeq" id="WP_108970857.1">
    <property type="nucleotide sequence ID" value="NZ_CP022194.1"/>
</dbReference>
<reference evidence="2 3" key="1">
    <citation type="submission" date="2017-06" db="EMBL/GenBank/DDBJ databases">
        <title>Yangia sp. YSBP01 complete genome sequence.</title>
        <authorList>
            <person name="Woo J.-H."/>
            <person name="Kim H.-S."/>
        </authorList>
    </citation>
    <scope>NUCLEOTIDE SEQUENCE [LARGE SCALE GENOMIC DNA]</scope>
    <source>
        <strain evidence="2 3">YSBP01</strain>
        <plasmid evidence="2 3">unnamed4</plasmid>
    </source>
</reference>
<dbReference type="PANTHER" id="PTHR43685">
    <property type="entry name" value="GLYCOSYLTRANSFERASE"/>
    <property type="match status" value="1"/>
</dbReference>
<proteinExistence type="predicted"/>
<feature type="domain" description="Glycosyltransferase 2-like" evidence="1">
    <location>
        <begin position="7"/>
        <end position="119"/>
    </location>
</feature>
<dbReference type="Proteomes" id="UP000244915">
    <property type="component" value="Plasmid unnamed4"/>
</dbReference>
<dbReference type="Pfam" id="PF00535">
    <property type="entry name" value="Glycos_transf_2"/>
    <property type="match status" value="1"/>
</dbReference>
<sequence>MIRITTMIPAYNQEAYIDATIASAVAQLGAFRHEILVSSDGSTDGTRERIRAWQKRFPMLVRDVSPERNLGISGNFRHLFQAASGDYLAILEGDDLWTDPCKLEKQARFLQQNDDCSMVFSMIRVRQLPSGKESFLDRQTGLTTTKLRGEDFLADPSMNLIANFSSCMLRTKLLPELPDRLFRERFNEIAMAFFFERFGPIGFLKEEMSVYHQHAGGVWTGISREAQLRSGLETRQMVLEIADARHAGRIREIMEERYRKPLAELEGK</sequence>
<dbReference type="OrthoDB" id="5291101at2"/>
<name>A0A2U8HMI8_9RHOB</name>
<dbReference type="AlphaFoldDB" id="A0A2U8HMI8"/>
<evidence type="ECO:0000313" key="3">
    <source>
        <dbReference type="Proteomes" id="UP000244915"/>
    </source>
</evidence>
<dbReference type="InterPro" id="IPR050834">
    <property type="entry name" value="Glycosyltransf_2"/>
</dbReference>
<dbReference type="InterPro" id="IPR029044">
    <property type="entry name" value="Nucleotide-diphossugar_trans"/>
</dbReference>
<dbReference type="Gene3D" id="3.90.550.10">
    <property type="entry name" value="Spore Coat Polysaccharide Biosynthesis Protein SpsA, Chain A"/>
    <property type="match status" value="1"/>
</dbReference>
<organism evidence="2 3">
    <name type="scientific">Alloyangia pacifica</name>
    <dbReference type="NCBI Taxonomy" id="311180"/>
    <lineage>
        <taxon>Bacteria</taxon>
        <taxon>Pseudomonadati</taxon>
        <taxon>Pseudomonadota</taxon>
        <taxon>Alphaproteobacteria</taxon>
        <taxon>Rhodobacterales</taxon>
        <taxon>Roseobacteraceae</taxon>
        <taxon>Alloyangia</taxon>
    </lineage>
</organism>
<dbReference type="PANTHER" id="PTHR43685:SF2">
    <property type="entry name" value="GLYCOSYLTRANSFERASE 2-LIKE DOMAIN-CONTAINING PROTEIN"/>
    <property type="match status" value="1"/>
</dbReference>
<keyword evidence="2" id="KW-0614">Plasmid</keyword>
<accession>A0A2U8HMI8</accession>
<dbReference type="SUPFAM" id="SSF53448">
    <property type="entry name" value="Nucleotide-diphospho-sugar transferases"/>
    <property type="match status" value="1"/>
</dbReference>
<dbReference type="KEGG" id="ypac:CEW88_23650"/>
<gene>
    <name evidence="2" type="ORF">CEW88_23650</name>
</gene>
<dbReference type="InterPro" id="IPR001173">
    <property type="entry name" value="Glyco_trans_2-like"/>
</dbReference>
<evidence type="ECO:0000313" key="2">
    <source>
        <dbReference type="EMBL" id="AWI86760.1"/>
    </source>
</evidence>
<protein>
    <recommendedName>
        <fullName evidence="1">Glycosyltransferase 2-like domain-containing protein</fullName>
    </recommendedName>
</protein>
<dbReference type="EMBL" id="CP022194">
    <property type="protein sequence ID" value="AWI86760.1"/>
    <property type="molecule type" value="Genomic_DNA"/>
</dbReference>
<geneLocation type="plasmid" evidence="2 3">
    <name>unnamed4</name>
</geneLocation>